<comment type="similarity">
    <text evidence="2 11">Belongs to the sodium:solute symporter (SSF) (TC 2.A.21) family.</text>
</comment>
<dbReference type="InterPro" id="IPR051163">
    <property type="entry name" value="Sodium:Solute_Symporter_SSF"/>
</dbReference>
<dbReference type="GO" id="GO:0005886">
    <property type="term" value="C:plasma membrane"/>
    <property type="evidence" value="ECO:0007669"/>
    <property type="project" value="UniProtKB-SubCell"/>
</dbReference>
<sequence>MHLSWIDYGVLALLLSFSMVIGIYQGCFLSKQLTTNEFLIADGRMKILPTAMSLLASLMSAAALLGIPLEIYSYGTMYVYWIFAYFIGTYLTVNLFIPMFRQIGNLSIYAYLEQRFSITVRIVITICYILVT</sequence>
<comment type="subcellular location">
    <subcellularLocation>
        <location evidence="1">Cell membrane</location>
        <topology evidence="1">Multi-pass membrane protein</topology>
    </subcellularLocation>
</comment>
<keyword evidence="8" id="KW-0406">Ion transport</keyword>
<evidence type="ECO:0000256" key="9">
    <source>
        <dbReference type="ARBA" id="ARBA00023136"/>
    </source>
</evidence>
<evidence type="ECO:0000256" key="7">
    <source>
        <dbReference type="ARBA" id="ARBA00023053"/>
    </source>
</evidence>
<keyword evidence="3" id="KW-0813">Transport</keyword>
<evidence type="ECO:0000256" key="5">
    <source>
        <dbReference type="ARBA" id="ARBA00022692"/>
    </source>
</evidence>
<reference evidence="13" key="1">
    <citation type="submission" date="2021-02" db="EMBL/GenBank/DDBJ databases">
        <authorList>
            <person name="Nowell W R."/>
        </authorList>
    </citation>
    <scope>NUCLEOTIDE SEQUENCE</scope>
</reference>
<evidence type="ECO:0008006" key="15">
    <source>
        <dbReference type="Google" id="ProtNLM"/>
    </source>
</evidence>
<evidence type="ECO:0000256" key="11">
    <source>
        <dbReference type="RuleBase" id="RU362091"/>
    </source>
</evidence>
<dbReference type="Proteomes" id="UP000681967">
    <property type="component" value="Unassembled WGS sequence"/>
</dbReference>
<proteinExistence type="inferred from homology"/>
<evidence type="ECO:0000256" key="10">
    <source>
        <dbReference type="ARBA" id="ARBA00023201"/>
    </source>
</evidence>
<dbReference type="EMBL" id="CAJOBH010225955">
    <property type="protein sequence ID" value="CAF5050429.1"/>
    <property type="molecule type" value="Genomic_DNA"/>
</dbReference>
<evidence type="ECO:0000313" key="13">
    <source>
        <dbReference type="EMBL" id="CAF5050429.1"/>
    </source>
</evidence>
<name>A0A8S3E3T9_9BILA</name>
<evidence type="ECO:0000256" key="8">
    <source>
        <dbReference type="ARBA" id="ARBA00023065"/>
    </source>
</evidence>
<evidence type="ECO:0000256" key="2">
    <source>
        <dbReference type="ARBA" id="ARBA00006434"/>
    </source>
</evidence>
<comment type="caution">
    <text evidence="13">The sequence shown here is derived from an EMBL/GenBank/DDBJ whole genome shotgun (WGS) entry which is preliminary data.</text>
</comment>
<keyword evidence="5 12" id="KW-0812">Transmembrane</keyword>
<evidence type="ECO:0000256" key="4">
    <source>
        <dbReference type="ARBA" id="ARBA00022475"/>
    </source>
</evidence>
<dbReference type="InterPro" id="IPR001734">
    <property type="entry name" value="Na/solute_symporter"/>
</dbReference>
<evidence type="ECO:0000256" key="3">
    <source>
        <dbReference type="ARBA" id="ARBA00022448"/>
    </source>
</evidence>
<dbReference type="AlphaFoldDB" id="A0A8S3E3T9"/>
<keyword evidence="10" id="KW-0739">Sodium transport</keyword>
<dbReference type="Gene3D" id="1.20.1730.10">
    <property type="entry name" value="Sodium/glucose cotransporter"/>
    <property type="match status" value="1"/>
</dbReference>
<evidence type="ECO:0000256" key="6">
    <source>
        <dbReference type="ARBA" id="ARBA00022989"/>
    </source>
</evidence>
<protein>
    <recommendedName>
        <fullName evidence="15">Sodium-dependent multivitamin transporter</fullName>
    </recommendedName>
</protein>
<dbReference type="PROSITE" id="PS50283">
    <property type="entry name" value="NA_SOLUT_SYMP_3"/>
    <property type="match status" value="1"/>
</dbReference>
<evidence type="ECO:0000256" key="1">
    <source>
        <dbReference type="ARBA" id="ARBA00004651"/>
    </source>
</evidence>
<keyword evidence="7" id="KW-0915">Sodium</keyword>
<feature type="transmembrane region" description="Helical" evidence="12">
    <location>
        <begin position="6"/>
        <end position="29"/>
    </location>
</feature>
<keyword evidence="9 12" id="KW-0472">Membrane</keyword>
<feature type="non-terminal residue" evidence="13">
    <location>
        <position position="132"/>
    </location>
</feature>
<evidence type="ECO:0000256" key="12">
    <source>
        <dbReference type="SAM" id="Phobius"/>
    </source>
</evidence>
<feature type="transmembrane region" description="Helical" evidence="12">
    <location>
        <begin position="78"/>
        <end position="97"/>
    </location>
</feature>
<gene>
    <name evidence="13" type="ORF">BYL167_LOCUS58005</name>
</gene>
<accession>A0A8S3E3T9</accession>
<dbReference type="InterPro" id="IPR038377">
    <property type="entry name" value="Na/Glc_symporter_sf"/>
</dbReference>
<dbReference type="GO" id="GO:0006814">
    <property type="term" value="P:sodium ion transport"/>
    <property type="evidence" value="ECO:0007669"/>
    <property type="project" value="UniProtKB-KW"/>
</dbReference>
<feature type="transmembrane region" description="Helical" evidence="12">
    <location>
        <begin position="50"/>
        <end position="72"/>
    </location>
</feature>
<dbReference type="GO" id="GO:0015293">
    <property type="term" value="F:symporter activity"/>
    <property type="evidence" value="ECO:0007669"/>
    <property type="project" value="TreeGrafter"/>
</dbReference>
<keyword evidence="4" id="KW-1003">Cell membrane</keyword>
<keyword evidence="6 12" id="KW-1133">Transmembrane helix</keyword>
<dbReference type="Pfam" id="PF00474">
    <property type="entry name" value="SSF"/>
    <property type="match status" value="1"/>
</dbReference>
<dbReference type="PANTHER" id="PTHR42985:SF40">
    <property type="entry name" value="LD47995P-RELATED"/>
    <property type="match status" value="1"/>
</dbReference>
<organism evidence="13 14">
    <name type="scientific">Rotaria magnacalcarata</name>
    <dbReference type="NCBI Taxonomy" id="392030"/>
    <lineage>
        <taxon>Eukaryota</taxon>
        <taxon>Metazoa</taxon>
        <taxon>Spiralia</taxon>
        <taxon>Gnathifera</taxon>
        <taxon>Rotifera</taxon>
        <taxon>Eurotatoria</taxon>
        <taxon>Bdelloidea</taxon>
        <taxon>Philodinida</taxon>
        <taxon>Philodinidae</taxon>
        <taxon>Rotaria</taxon>
    </lineage>
</organism>
<dbReference type="PANTHER" id="PTHR42985">
    <property type="entry name" value="SODIUM-COUPLED MONOCARBOXYLATE TRANSPORTER"/>
    <property type="match status" value="1"/>
</dbReference>
<evidence type="ECO:0000313" key="14">
    <source>
        <dbReference type="Proteomes" id="UP000681967"/>
    </source>
</evidence>